<comment type="caution">
    <text evidence="5">The sequence shown here is derived from an EMBL/GenBank/DDBJ whole genome shotgun (WGS) entry which is preliminary data.</text>
</comment>
<dbReference type="EMBL" id="JAJFAZ020000001">
    <property type="protein sequence ID" value="KAI5348017.1"/>
    <property type="molecule type" value="Genomic_DNA"/>
</dbReference>
<organism evidence="5 6">
    <name type="scientific">Prunus dulcis</name>
    <name type="common">Almond</name>
    <name type="synonym">Amygdalus dulcis</name>
    <dbReference type="NCBI Taxonomy" id="3755"/>
    <lineage>
        <taxon>Eukaryota</taxon>
        <taxon>Viridiplantae</taxon>
        <taxon>Streptophyta</taxon>
        <taxon>Embryophyta</taxon>
        <taxon>Tracheophyta</taxon>
        <taxon>Spermatophyta</taxon>
        <taxon>Magnoliopsida</taxon>
        <taxon>eudicotyledons</taxon>
        <taxon>Gunneridae</taxon>
        <taxon>Pentapetalae</taxon>
        <taxon>rosids</taxon>
        <taxon>fabids</taxon>
        <taxon>Rosales</taxon>
        <taxon>Rosaceae</taxon>
        <taxon>Amygdaloideae</taxon>
        <taxon>Amygdaleae</taxon>
        <taxon>Prunus</taxon>
    </lineage>
</organism>
<dbReference type="SUPFAM" id="SSF51197">
    <property type="entry name" value="Clavaminate synthase-like"/>
    <property type="match status" value="1"/>
</dbReference>
<gene>
    <name evidence="5" type="ORF">L3X38_000904</name>
</gene>
<name>A0AAD4WTI4_PRUDU</name>
<evidence type="ECO:0000313" key="5">
    <source>
        <dbReference type="EMBL" id="KAI5348017.1"/>
    </source>
</evidence>
<protein>
    <recommendedName>
        <fullName evidence="4">Non-haem dioxygenase N-terminal domain-containing protein</fullName>
    </recommendedName>
</protein>
<dbReference type="AlphaFoldDB" id="A0AAD4WTI4"/>
<dbReference type="InterPro" id="IPR027443">
    <property type="entry name" value="IPNS-like_sf"/>
</dbReference>
<dbReference type="InterPro" id="IPR026992">
    <property type="entry name" value="DIOX_N"/>
</dbReference>
<dbReference type="GO" id="GO:0016491">
    <property type="term" value="F:oxidoreductase activity"/>
    <property type="evidence" value="ECO:0007669"/>
    <property type="project" value="UniProtKB-KW"/>
</dbReference>
<reference evidence="5 6" key="1">
    <citation type="journal article" date="2022" name="G3 (Bethesda)">
        <title>Whole-genome sequence and methylome profiling of the almond [Prunus dulcis (Mill.) D.A. Webb] cultivar 'Nonpareil'.</title>
        <authorList>
            <person name="D'Amico-Willman K.M."/>
            <person name="Ouma W.Z."/>
            <person name="Meulia T."/>
            <person name="Sideli G.M."/>
            <person name="Gradziel T.M."/>
            <person name="Fresnedo-Ramirez J."/>
        </authorList>
    </citation>
    <scope>NUCLEOTIDE SEQUENCE [LARGE SCALE GENOMIC DNA]</scope>
    <source>
        <strain evidence="5">Clone GOH B32 T37-40</strain>
    </source>
</reference>
<dbReference type="PANTHER" id="PTHR10209:SF884">
    <property type="entry name" value="1-AMINOCYCLOPROPANE-1-CARBOXYLATE OXIDASE HOMOLOG 1-LIKE"/>
    <property type="match status" value="1"/>
</dbReference>
<dbReference type="Pfam" id="PF14226">
    <property type="entry name" value="DIOX_N"/>
    <property type="match status" value="1"/>
</dbReference>
<proteinExistence type="predicted"/>
<keyword evidence="6" id="KW-1185">Reference proteome</keyword>
<evidence type="ECO:0000259" key="4">
    <source>
        <dbReference type="Pfam" id="PF14226"/>
    </source>
</evidence>
<evidence type="ECO:0000256" key="3">
    <source>
        <dbReference type="ARBA" id="ARBA00023004"/>
    </source>
</evidence>
<evidence type="ECO:0000256" key="1">
    <source>
        <dbReference type="ARBA" id="ARBA00022723"/>
    </source>
</evidence>
<keyword evidence="3" id="KW-0408">Iron</keyword>
<sequence>MIDLKGISQNDAVYALAEVVGRVGYASEKWSLFFFQIVNHGISLDVLDRMIHGIREFHDSRRLSLRKDFIQGSLGKNVFYMSNNDLYQSSEINWKDTLACYVDPDPHKPEELPLVCR</sequence>
<evidence type="ECO:0000256" key="2">
    <source>
        <dbReference type="ARBA" id="ARBA00023002"/>
    </source>
</evidence>
<dbReference type="Gene3D" id="2.60.120.330">
    <property type="entry name" value="B-lactam Antibiotic, Isopenicillin N Synthase, Chain"/>
    <property type="match status" value="1"/>
</dbReference>
<evidence type="ECO:0000313" key="6">
    <source>
        <dbReference type="Proteomes" id="UP001054821"/>
    </source>
</evidence>
<feature type="domain" description="Non-haem dioxygenase N-terminal" evidence="4">
    <location>
        <begin position="2"/>
        <end position="109"/>
    </location>
</feature>
<dbReference type="Proteomes" id="UP001054821">
    <property type="component" value="Chromosome 1"/>
</dbReference>
<accession>A0AAD4WTI4</accession>
<dbReference type="GO" id="GO:0046872">
    <property type="term" value="F:metal ion binding"/>
    <property type="evidence" value="ECO:0007669"/>
    <property type="project" value="UniProtKB-KW"/>
</dbReference>
<dbReference type="PANTHER" id="PTHR10209">
    <property type="entry name" value="OXIDOREDUCTASE, 2OG-FE II OXYGENASE FAMILY PROTEIN"/>
    <property type="match status" value="1"/>
</dbReference>
<keyword evidence="1" id="KW-0479">Metal-binding</keyword>
<keyword evidence="2" id="KW-0560">Oxidoreductase</keyword>